<organism evidence="3 4">
    <name type="scientific">Persicimonas caeni</name>
    <dbReference type="NCBI Taxonomy" id="2292766"/>
    <lineage>
        <taxon>Bacteria</taxon>
        <taxon>Deltaproteobacteria</taxon>
        <taxon>Bradymonadales</taxon>
        <taxon>Bradymonadaceae</taxon>
        <taxon>Persicimonas</taxon>
    </lineage>
</organism>
<protein>
    <submittedName>
        <fullName evidence="3">Uncharacterized protein</fullName>
    </submittedName>
</protein>
<evidence type="ECO:0000313" key="4">
    <source>
        <dbReference type="Proteomes" id="UP000315995"/>
    </source>
</evidence>
<feature type="region of interest" description="Disordered" evidence="2">
    <location>
        <begin position="36"/>
        <end position="84"/>
    </location>
</feature>
<accession>A0A4Y6Q1E3</accession>
<sequence>MPTNNETNRREFERKVALLVSEYAVSLSPEEMSEALESIVHQLTHPGQSHPGQSHPGQSHPNKPQPAAPARSLEDAPSTDEDPSTLEYLHSVDLRAGRGVVDWTFHLDETTLDEVLVTLASRDGWGIVELGGDDVQIQLLIGRGKLYDVEFHPPRESKSLHAYLRSKELISEADANLLVRDAHARSVTEAQVLLSHPHILDRRQAASAVLSHVASVAGRLDGQSFDGGRYFELSSPYRGQTLAGVDLHRLVFMRAKYRAKRNPEQTKQALVIGELRRTDFASFSPDTLGLSLSERQLLDGLLDTPRRLDHILKACPLPPARAMATLAGFDAVGLLDRSSSKVKDTAGWARRTHLTESRIDALYDKTHTTDDPFAVLGLHWSCYDAEVERRYRYLRDLLSRTNLPTRLPPDKIKRVRQIRSRIDAAHKHLREPKTRKPCREKFAPASKRKDVRDALEKLAGDAMRQQKFVSALDFYQRLLELDPTHEHAGKMLPTLITRVNQG</sequence>
<dbReference type="EMBL" id="CP041186">
    <property type="protein sequence ID" value="QDG53805.1"/>
    <property type="molecule type" value="Genomic_DNA"/>
</dbReference>
<dbReference type="RefSeq" id="WP_141200259.1">
    <property type="nucleotide sequence ID" value="NZ_CP041186.1"/>
</dbReference>
<dbReference type="Gene3D" id="1.25.40.10">
    <property type="entry name" value="Tetratricopeptide repeat domain"/>
    <property type="match status" value="1"/>
</dbReference>
<dbReference type="PROSITE" id="PS50005">
    <property type="entry name" value="TPR"/>
    <property type="match status" value="1"/>
</dbReference>
<feature type="compositionally biased region" description="Polar residues" evidence="2">
    <location>
        <begin position="45"/>
        <end position="62"/>
    </location>
</feature>
<keyword evidence="4" id="KW-1185">Reference proteome</keyword>
<evidence type="ECO:0000256" key="2">
    <source>
        <dbReference type="SAM" id="MobiDB-lite"/>
    </source>
</evidence>
<dbReference type="Proteomes" id="UP000315995">
    <property type="component" value="Chromosome"/>
</dbReference>
<dbReference type="InterPro" id="IPR019734">
    <property type="entry name" value="TPR_rpt"/>
</dbReference>
<accession>A0A5B8YFF6</accession>
<dbReference type="InterPro" id="IPR011990">
    <property type="entry name" value="TPR-like_helical_dom_sf"/>
</dbReference>
<gene>
    <name evidence="3" type="ORF">FIV42_24590</name>
</gene>
<reference evidence="3 4" key="1">
    <citation type="submission" date="2019-06" db="EMBL/GenBank/DDBJ databases">
        <title>Persicimonas caeni gen. nov., sp. nov., a predatory bacterium isolated from solar saltern.</title>
        <authorList>
            <person name="Wang S."/>
        </authorList>
    </citation>
    <scope>NUCLEOTIDE SEQUENCE [LARGE SCALE GENOMIC DNA]</scope>
    <source>
        <strain evidence="3 4">YN101</strain>
    </source>
</reference>
<keyword evidence="1" id="KW-0802">TPR repeat</keyword>
<evidence type="ECO:0000313" key="3">
    <source>
        <dbReference type="EMBL" id="QDG53805.1"/>
    </source>
</evidence>
<dbReference type="AlphaFoldDB" id="A0A4Y6Q1E3"/>
<evidence type="ECO:0000256" key="1">
    <source>
        <dbReference type="PROSITE-ProRule" id="PRU00339"/>
    </source>
</evidence>
<name>A0A4Y6Q1E3_PERCE</name>
<feature type="repeat" description="TPR" evidence="1">
    <location>
        <begin position="452"/>
        <end position="485"/>
    </location>
</feature>
<proteinExistence type="predicted"/>